<keyword evidence="1" id="KW-1133">Transmembrane helix</keyword>
<dbReference type="EMBL" id="LAZR01000062">
    <property type="protein sequence ID" value="KKN96815.1"/>
    <property type="molecule type" value="Genomic_DNA"/>
</dbReference>
<organism evidence="2">
    <name type="scientific">marine sediment metagenome</name>
    <dbReference type="NCBI Taxonomy" id="412755"/>
    <lineage>
        <taxon>unclassified sequences</taxon>
        <taxon>metagenomes</taxon>
        <taxon>ecological metagenomes</taxon>
    </lineage>
</organism>
<reference evidence="2" key="1">
    <citation type="journal article" date="2015" name="Nature">
        <title>Complex archaea that bridge the gap between prokaryotes and eukaryotes.</title>
        <authorList>
            <person name="Spang A."/>
            <person name="Saw J.H."/>
            <person name="Jorgensen S.L."/>
            <person name="Zaremba-Niedzwiedzka K."/>
            <person name="Martijn J."/>
            <person name="Lind A.E."/>
            <person name="van Eijk R."/>
            <person name="Schleper C."/>
            <person name="Guy L."/>
            <person name="Ettema T.J."/>
        </authorList>
    </citation>
    <scope>NUCLEOTIDE SEQUENCE</scope>
</reference>
<evidence type="ECO:0000313" key="2">
    <source>
        <dbReference type="EMBL" id="KKN96815.1"/>
    </source>
</evidence>
<feature type="transmembrane region" description="Helical" evidence="1">
    <location>
        <begin position="46"/>
        <end position="68"/>
    </location>
</feature>
<sequence length="73" mass="7735">MKNKFLPTLMVWVVGYALGAASVGCIVGIVHVVYNPPDPGEAPLGMPIAGLGLFTLAFILGIILTTMYDTEKK</sequence>
<proteinExistence type="predicted"/>
<gene>
    <name evidence="2" type="ORF">LCGC14_0164590</name>
</gene>
<name>A0A0F9UUV8_9ZZZZ</name>
<dbReference type="AlphaFoldDB" id="A0A0F9UUV8"/>
<protein>
    <submittedName>
        <fullName evidence="2">Uncharacterized protein</fullName>
    </submittedName>
</protein>
<keyword evidence="1" id="KW-0812">Transmembrane</keyword>
<dbReference type="PROSITE" id="PS51257">
    <property type="entry name" value="PROKAR_LIPOPROTEIN"/>
    <property type="match status" value="1"/>
</dbReference>
<evidence type="ECO:0000256" key="1">
    <source>
        <dbReference type="SAM" id="Phobius"/>
    </source>
</evidence>
<feature type="transmembrane region" description="Helical" evidence="1">
    <location>
        <begin position="12"/>
        <end position="34"/>
    </location>
</feature>
<comment type="caution">
    <text evidence="2">The sequence shown here is derived from an EMBL/GenBank/DDBJ whole genome shotgun (WGS) entry which is preliminary data.</text>
</comment>
<accession>A0A0F9UUV8</accession>
<keyword evidence="1" id="KW-0472">Membrane</keyword>